<dbReference type="Gene3D" id="3.30.450.270">
    <property type="match status" value="1"/>
</dbReference>
<evidence type="ECO:0000256" key="2">
    <source>
        <dbReference type="ARBA" id="ARBA00012528"/>
    </source>
</evidence>
<dbReference type="PANTHER" id="PTHR45138">
    <property type="entry name" value="REGULATORY COMPONENTS OF SENSORY TRANSDUCTION SYSTEM"/>
    <property type="match status" value="1"/>
</dbReference>
<evidence type="ECO:0000313" key="5">
    <source>
        <dbReference type="EMBL" id="SDN48081.1"/>
    </source>
</evidence>
<dbReference type="Gene3D" id="3.30.70.270">
    <property type="match status" value="1"/>
</dbReference>
<evidence type="ECO:0000256" key="3">
    <source>
        <dbReference type="ARBA" id="ARBA00034247"/>
    </source>
</evidence>
<dbReference type="InterPro" id="IPR043128">
    <property type="entry name" value="Rev_trsase/Diguanyl_cyclase"/>
</dbReference>
<dbReference type="RefSeq" id="WP_089704412.1">
    <property type="nucleotide sequence ID" value="NZ_FNII01000005.1"/>
</dbReference>
<name>A0A1H0BR27_9GAMM</name>
<reference evidence="6" key="1">
    <citation type="submission" date="2016-10" db="EMBL/GenBank/DDBJ databases">
        <authorList>
            <person name="Varghese N."/>
            <person name="Submissions S."/>
        </authorList>
    </citation>
    <scope>NUCLEOTIDE SEQUENCE [LARGE SCALE GENOMIC DNA]</scope>
    <source>
        <strain evidence="6">CGMCC 1.6494</strain>
    </source>
</reference>
<dbReference type="SUPFAM" id="SSF55781">
    <property type="entry name" value="GAF domain-like"/>
    <property type="match status" value="1"/>
</dbReference>
<dbReference type="EC" id="2.7.7.65" evidence="2"/>
<dbReference type="SUPFAM" id="SSF55073">
    <property type="entry name" value="Nucleotide cyclase"/>
    <property type="match status" value="1"/>
</dbReference>
<dbReference type="CDD" id="cd01949">
    <property type="entry name" value="GGDEF"/>
    <property type="match status" value="1"/>
</dbReference>
<dbReference type="InterPro" id="IPR029787">
    <property type="entry name" value="Nucleotide_cyclase"/>
</dbReference>
<dbReference type="EMBL" id="FNII01000005">
    <property type="protein sequence ID" value="SDN48081.1"/>
    <property type="molecule type" value="Genomic_DNA"/>
</dbReference>
<dbReference type="SMART" id="SM00267">
    <property type="entry name" value="GGDEF"/>
    <property type="match status" value="1"/>
</dbReference>
<sequence>MSGIPSPPVNSLNGLCNALGLISRSNTPEALFARLSKTLYKLVDKQPIALYRRSPSGELRLTYCYPADSGITSCRQLLVFCSMDELLASGCQYYVLEGEHGVWGYIGHPSAPPNEALHWINIVVDIAAQRLRLLKAEHMAQRQQGLKARRRLLSHDIKRLTSLEDCLQRHGHSWCDIFQADGIALAHKDKLYCFGESPERHLVLQQIGHLYTQTNLDSTLELDGDCQGGLAAPLSMAGHQLGWLLIFRRQPAVSFTASAAPDVPFSFWLPVEASMVLELADDLAVAITALEVVHVNRQLRKTNQRLESLAHSDLLTRCWNRYYTEHVIETLCVSNTTCAVSMFDIDDFKGINDTYGHAVGDNILREVADLATQTLRSNDHLGRWGGEEFIVIIADATQNEGVCIAKRLCRYIEQHAFSIPEPVTISAGLTTLQPGESPHSLLERVDKGMYLAKAAGKNQVMIC</sequence>
<comment type="cofactor">
    <cofactor evidence="1">
        <name>Mg(2+)</name>
        <dbReference type="ChEBI" id="CHEBI:18420"/>
    </cofactor>
</comment>
<dbReference type="Pfam" id="PF00990">
    <property type="entry name" value="GGDEF"/>
    <property type="match status" value="1"/>
</dbReference>
<dbReference type="OrthoDB" id="6134624at2"/>
<protein>
    <recommendedName>
        <fullName evidence="2">diguanylate cyclase</fullName>
        <ecNumber evidence="2">2.7.7.65</ecNumber>
    </recommendedName>
</protein>
<gene>
    <name evidence="5" type="ORF">SAMN04487951_105177</name>
</gene>
<accession>A0A1H0BR27</accession>
<organism evidence="5 6">
    <name type="scientific">Vreelandella arcis</name>
    <dbReference type="NCBI Taxonomy" id="416873"/>
    <lineage>
        <taxon>Bacteria</taxon>
        <taxon>Pseudomonadati</taxon>
        <taxon>Pseudomonadota</taxon>
        <taxon>Gammaproteobacteria</taxon>
        <taxon>Oceanospirillales</taxon>
        <taxon>Halomonadaceae</taxon>
        <taxon>Vreelandella</taxon>
    </lineage>
</organism>
<dbReference type="InterPro" id="IPR000160">
    <property type="entry name" value="GGDEF_dom"/>
</dbReference>
<comment type="catalytic activity">
    <reaction evidence="3">
        <text>2 GTP = 3',3'-c-di-GMP + 2 diphosphate</text>
        <dbReference type="Rhea" id="RHEA:24898"/>
        <dbReference type="ChEBI" id="CHEBI:33019"/>
        <dbReference type="ChEBI" id="CHEBI:37565"/>
        <dbReference type="ChEBI" id="CHEBI:58805"/>
        <dbReference type="EC" id="2.7.7.65"/>
    </reaction>
</comment>
<evidence type="ECO:0000256" key="1">
    <source>
        <dbReference type="ARBA" id="ARBA00001946"/>
    </source>
</evidence>
<dbReference type="NCBIfam" id="TIGR00254">
    <property type="entry name" value="GGDEF"/>
    <property type="match status" value="1"/>
</dbReference>
<dbReference type="PANTHER" id="PTHR45138:SF9">
    <property type="entry name" value="DIGUANYLATE CYCLASE DGCM-RELATED"/>
    <property type="match status" value="1"/>
</dbReference>
<dbReference type="STRING" id="416873.SAMN04487951_105177"/>
<dbReference type="AlphaFoldDB" id="A0A1H0BR27"/>
<dbReference type="InterPro" id="IPR050469">
    <property type="entry name" value="Diguanylate_Cyclase"/>
</dbReference>
<dbReference type="PROSITE" id="PS50887">
    <property type="entry name" value="GGDEF"/>
    <property type="match status" value="1"/>
</dbReference>
<evidence type="ECO:0000313" key="6">
    <source>
        <dbReference type="Proteomes" id="UP000199677"/>
    </source>
</evidence>
<dbReference type="GO" id="GO:0052621">
    <property type="term" value="F:diguanylate cyclase activity"/>
    <property type="evidence" value="ECO:0007669"/>
    <property type="project" value="UniProtKB-EC"/>
</dbReference>
<keyword evidence="6" id="KW-1185">Reference proteome</keyword>
<dbReference type="InterPro" id="IPR043150">
    <property type="entry name" value="Phytochrome_PHY_sf"/>
</dbReference>
<dbReference type="FunFam" id="3.30.70.270:FF:000001">
    <property type="entry name" value="Diguanylate cyclase domain protein"/>
    <property type="match status" value="1"/>
</dbReference>
<feature type="domain" description="GGDEF" evidence="4">
    <location>
        <begin position="336"/>
        <end position="463"/>
    </location>
</feature>
<proteinExistence type="predicted"/>
<dbReference type="Proteomes" id="UP000199677">
    <property type="component" value="Unassembled WGS sequence"/>
</dbReference>
<evidence type="ECO:0000259" key="4">
    <source>
        <dbReference type="PROSITE" id="PS50887"/>
    </source>
</evidence>